<evidence type="ECO:0000313" key="1">
    <source>
        <dbReference type="EMBL" id="RRA96089.1"/>
    </source>
</evidence>
<dbReference type="Proteomes" id="UP000268372">
    <property type="component" value="Unassembled WGS sequence"/>
</dbReference>
<keyword evidence="2" id="KW-1185">Reference proteome</keyword>
<dbReference type="SUPFAM" id="SSF160379">
    <property type="entry name" value="SP0830-like"/>
    <property type="match status" value="1"/>
</dbReference>
<organism evidence="1 2">
    <name type="scientific">Paenimyroides viscosum</name>
    <dbReference type="NCBI Taxonomy" id="2488729"/>
    <lineage>
        <taxon>Bacteria</taxon>
        <taxon>Pseudomonadati</taxon>
        <taxon>Bacteroidota</taxon>
        <taxon>Flavobacteriia</taxon>
        <taxon>Flavobacteriales</taxon>
        <taxon>Flavobacteriaceae</taxon>
        <taxon>Paenimyroides</taxon>
    </lineage>
</organism>
<dbReference type="OrthoDB" id="9806494at2"/>
<dbReference type="Gene3D" id="3.30.70.1280">
    <property type="entry name" value="SP0830-like domains"/>
    <property type="match status" value="1"/>
</dbReference>
<dbReference type="PANTHER" id="PTHR36439:SF1">
    <property type="entry name" value="DUF1697 DOMAIN-CONTAINING PROTEIN"/>
    <property type="match status" value="1"/>
</dbReference>
<protein>
    <submittedName>
        <fullName evidence="1">DUF1697 domain-containing protein</fullName>
    </submittedName>
</protein>
<evidence type="ECO:0000313" key="2">
    <source>
        <dbReference type="Proteomes" id="UP000268372"/>
    </source>
</evidence>
<dbReference type="AlphaFoldDB" id="A0A3P1B534"/>
<dbReference type="InterPro" id="IPR012545">
    <property type="entry name" value="DUF1697"/>
</dbReference>
<proteinExistence type="predicted"/>
<name>A0A3P1B534_9FLAO</name>
<reference evidence="1 2" key="1">
    <citation type="submission" date="2018-11" db="EMBL/GenBank/DDBJ databases">
        <title>Flavobacterium sp. nov., YIM 102796 draft genome.</title>
        <authorList>
            <person name="Li G."/>
            <person name="Jiang Y."/>
        </authorList>
    </citation>
    <scope>NUCLEOTIDE SEQUENCE [LARGE SCALE GENOMIC DNA]</scope>
    <source>
        <strain evidence="1 2">YIM 102796</strain>
    </source>
</reference>
<sequence>MKTYLVLLRGVNVSGKNIIKMAILKDVLIDNNFKNVTTYIQSGNIVLSSNLEKHEIETKVQQLIYDHFQLQITVFCLDLQEMEIALQNNPFKENIEPNKLFFTFLKEEPAAGLLADLEKISFENDQFKVIDKVLYFYLPNGMSNSKLSNNFFEKKLKVTATGRNLNTIHKLIDLAKNNNN</sequence>
<dbReference type="RefSeq" id="WP_124898650.1">
    <property type="nucleotide sequence ID" value="NZ_RQTJ01000005.1"/>
</dbReference>
<gene>
    <name evidence="1" type="ORF">EG242_04170</name>
</gene>
<dbReference type="PANTHER" id="PTHR36439">
    <property type="entry name" value="BLL4334 PROTEIN"/>
    <property type="match status" value="1"/>
</dbReference>
<comment type="caution">
    <text evidence="1">The sequence shown here is derived from an EMBL/GenBank/DDBJ whole genome shotgun (WGS) entry which is preliminary data.</text>
</comment>
<dbReference type="EMBL" id="RQTJ01000005">
    <property type="protein sequence ID" value="RRA96089.1"/>
    <property type="molecule type" value="Genomic_DNA"/>
</dbReference>
<accession>A0A3P1B534</accession>
<dbReference type="Pfam" id="PF08002">
    <property type="entry name" value="DUF1697"/>
    <property type="match status" value="1"/>
</dbReference>
<dbReference type="PIRSF" id="PIRSF008502">
    <property type="entry name" value="UCP008502"/>
    <property type="match status" value="1"/>
</dbReference>